<name>I0Z3X3_COCSC</name>
<proteinExistence type="predicted"/>
<dbReference type="STRING" id="574566.I0Z3X3"/>
<dbReference type="GO" id="GO:0005829">
    <property type="term" value="C:cytosol"/>
    <property type="evidence" value="ECO:0007669"/>
    <property type="project" value="TreeGrafter"/>
</dbReference>
<dbReference type="PANTHER" id="PTHR43725:SF6">
    <property type="entry name" value="CHLOROPLAST STEM-LOOP BINDING PROTEIN OF 41 KDA A, CHLOROPLASTIC"/>
    <property type="match status" value="1"/>
</dbReference>
<evidence type="ECO:0000313" key="3">
    <source>
        <dbReference type="Proteomes" id="UP000007264"/>
    </source>
</evidence>
<dbReference type="OrthoDB" id="419598at2759"/>
<dbReference type="Proteomes" id="UP000007264">
    <property type="component" value="Unassembled WGS sequence"/>
</dbReference>
<dbReference type="EMBL" id="AGSI01000004">
    <property type="protein sequence ID" value="EIE25342.1"/>
    <property type="molecule type" value="Genomic_DNA"/>
</dbReference>
<feature type="domain" description="NAD(P)-binding" evidence="1">
    <location>
        <begin position="54"/>
        <end position="198"/>
    </location>
</feature>
<dbReference type="Pfam" id="PF13460">
    <property type="entry name" value="NAD_binding_10"/>
    <property type="match status" value="1"/>
</dbReference>
<reference evidence="2 3" key="1">
    <citation type="journal article" date="2012" name="Genome Biol.">
        <title>The genome of the polar eukaryotic microalga coccomyxa subellipsoidea reveals traits of cold adaptation.</title>
        <authorList>
            <person name="Blanc G."/>
            <person name="Agarkova I."/>
            <person name="Grimwood J."/>
            <person name="Kuo A."/>
            <person name="Brueggeman A."/>
            <person name="Dunigan D."/>
            <person name="Gurnon J."/>
            <person name="Ladunga I."/>
            <person name="Lindquist E."/>
            <person name="Lucas S."/>
            <person name="Pangilinan J."/>
            <person name="Proschold T."/>
            <person name="Salamov A."/>
            <person name="Schmutz J."/>
            <person name="Weeks D."/>
            <person name="Yamada T."/>
            <person name="Claverie J.M."/>
            <person name="Grigoriev I."/>
            <person name="Van Etten J."/>
            <person name="Lomsadze A."/>
            <person name="Borodovsky M."/>
        </authorList>
    </citation>
    <scope>NUCLEOTIDE SEQUENCE [LARGE SCALE GENOMIC DNA]</scope>
    <source>
        <strain evidence="2 3">C-169</strain>
    </source>
</reference>
<dbReference type="RefSeq" id="XP_005649886.1">
    <property type="nucleotide sequence ID" value="XM_005649829.1"/>
</dbReference>
<protein>
    <submittedName>
        <fullName evidence="2">NAD(P)-binding protein</fullName>
    </submittedName>
</protein>
<dbReference type="GO" id="GO:0005996">
    <property type="term" value="P:monosaccharide metabolic process"/>
    <property type="evidence" value="ECO:0007669"/>
    <property type="project" value="TreeGrafter"/>
</dbReference>
<dbReference type="KEGG" id="csl:COCSUDRAFT_65201"/>
<dbReference type="InterPro" id="IPR036291">
    <property type="entry name" value="NAD(P)-bd_dom_sf"/>
</dbReference>
<comment type="caution">
    <text evidence="2">The sequence shown here is derived from an EMBL/GenBank/DDBJ whole genome shotgun (WGS) entry which is preliminary data.</text>
</comment>
<sequence>MQSKASLLSSARGTRAFTNSTVRSHGLRLTSRRERSSCLLVRAENVLIINTKGGGHAEIGLHLAKQLLSAGHSVTILNDGEQGKLEKKTPFNQYKSLEKATVVWSNPTDTATYPLEKFDVIYDNNGKDLDTCKPAIDHFKGNVAHYVFVASAGAYKTNKIEPALVEGDARKEAAGHVAVENYLVEQDLPYTIFQPLYIYGPYTGKDYMPFFLDRLLRNRPVPIPAPGIQLTSLSHVEDVASLLAKVPGNAAAIGQHYNVASDRYITFDGLVKALADAAGVEANIVHYDPKAVALKKGQGFPFRTEHFIASVDKAKRELGWTPTHKILEDVPGLVEAYKSSGLLDADVDFSTDDKILEAVGHKVPAVA</sequence>
<organism evidence="2 3">
    <name type="scientific">Coccomyxa subellipsoidea (strain C-169)</name>
    <name type="common">Green microalga</name>
    <dbReference type="NCBI Taxonomy" id="574566"/>
    <lineage>
        <taxon>Eukaryota</taxon>
        <taxon>Viridiplantae</taxon>
        <taxon>Chlorophyta</taxon>
        <taxon>core chlorophytes</taxon>
        <taxon>Trebouxiophyceae</taxon>
        <taxon>Trebouxiophyceae incertae sedis</taxon>
        <taxon>Coccomyxaceae</taxon>
        <taxon>Coccomyxa</taxon>
        <taxon>Coccomyxa subellipsoidea</taxon>
    </lineage>
</organism>
<dbReference type="Gene3D" id="3.40.50.720">
    <property type="entry name" value="NAD(P)-binding Rossmann-like Domain"/>
    <property type="match status" value="1"/>
</dbReference>
<dbReference type="eggNOG" id="ENOG502QUUA">
    <property type="taxonomic scope" value="Eukaryota"/>
</dbReference>
<dbReference type="InterPro" id="IPR016040">
    <property type="entry name" value="NAD(P)-bd_dom"/>
</dbReference>
<dbReference type="PANTHER" id="PTHR43725">
    <property type="entry name" value="UDP-GLUCOSE 4-EPIMERASE"/>
    <property type="match status" value="1"/>
</dbReference>
<evidence type="ECO:0000259" key="1">
    <source>
        <dbReference type="Pfam" id="PF13460"/>
    </source>
</evidence>
<keyword evidence="3" id="KW-1185">Reference proteome</keyword>
<dbReference type="FunFam" id="3.40.50.720:FF:000321">
    <property type="entry name" value="Chloroplast stem-loop binding protein of 41 kDa a, chloroplastic"/>
    <property type="match status" value="1"/>
</dbReference>
<dbReference type="GeneID" id="17043344"/>
<gene>
    <name evidence="2" type="ORF">COCSUDRAFT_65201</name>
</gene>
<accession>I0Z3X3</accession>
<dbReference type="GO" id="GO:0003978">
    <property type="term" value="F:UDP-glucose 4-epimerase activity"/>
    <property type="evidence" value="ECO:0007669"/>
    <property type="project" value="TreeGrafter"/>
</dbReference>
<evidence type="ECO:0000313" key="2">
    <source>
        <dbReference type="EMBL" id="EIE25342.1"/>
    </source>
</evidence>
<dbReference type="AlphaFoldDB" id="I0Z3X3"/>
<dbReference type="SUPFAM" id="SSF51735">
    <property type="entry name" value="NAD(P)-binding Rossmann-fold domains"/>
    <property type="match status" value="1"/>
</dbReference>